<name>A0ACC2WYG3_9TREE</name>
<dbReference type="EMBL" id="JASBWU010000014">
    <property type="protein sequence ID" value="KAJ9116360.1"/>
    <property type="molecule type" value="Genomic_DNA"/>
</dbReference>
<organism evidence="1 2">
    <name type="scientific">Naganishia vaughanmartiniae</name>
    <dbReference type="NCBI Taxonomy" id="1424756"/>
    <lineage>
        <taxon>Eukaryota</taxon>
        <taxon>Fungi</taxon>
        <taxon>Dikarya</taxon>
        <taxon>Basidiomycota</taxon>
        <taxon>Agaricomycotina</taxon>
        <taxon>Tremellomycetes</taxon>
        <taxon>Filobasidiales</taxon>
        <taxon>Filobasidiaceae</taxon>
        <taxon>Naganishia</taxon>
    </lineage>
</organism>
<sequence length="509" mass="55963">MSRPPRSMPSDKQFLMKVEPKELFESDLLGRALSLHPSDKSAINAENFDLAVAAVKRLNSLLTKVSADVQQDAVRIVKALLSRPATDAIARAIFDGTSTLADKSTAQKANDLLQGLTSMCQILTGLGQGEQAERIATPFVTNCIVNGSTAHLRVAGAKPVIVILSHMQSFVNVDTLPQNLIDEVLQGIDISGESAYRSRLILGLISNRAFVLRLGYRDSQEAAVALLRTWYRPGQLPKSDLSALSIHFLPVLLEKYPTLAVHSLQDLSQSASTATHADKSAYLAAWTAIARVAVVVSCLKLAKLDMRLLKWAIHHADDAVRLDVWFILTRCSSPTDQLEDVLLGEDGLIAEWLSSNMSVPSLEFRSDYLAAFGKFVERLYTSANAAVRQNQKPLAQTMQGDAMAEEAFEQQKISRTEYTGRIVQLVQLILNRFIDASILLPMSTYHARIITALAMLSYLEQNLGSRQVGKKVGRNQVTWPTLCTEERVDCLIACLASNFTDVRTQAAEL</sequence>
<keyword evidence="2" id="KW-1185">Reference proteome</keyword>
<reference evidence="1" key="1">
    <citation type="submission" date="2023-04" db="EMBL/GenBank/DDBJ databases">
        <title>Draft Genome sequencing of Naganishia species isolated from polar environments using Oxford Nanopore Technology.</title>
        <authorList>
            <person name="Leo P."/>
            <person name="Venkateswaran K."/>
        </authorList>
    </citation>
    <scope>NUCLEOTIDE SEQUENCE</scope>
    <source>
        <strain evidence="1">MNA-CCFEE 5425</strain>
    </source>
</reference>
<evidence type="ECO:0000313" key="2">
    <source>
        <dbReference type="Proteomes" id="UP001243375"/>
    </source>
</evidence>
<protein>
    <submittedName>
        <fullName evidence="1">Uncharacterized protein</fullName>
    </submittedName>
</protein>
<dbReference type="Proteomes" id="UP001243375">
    <property type="component" value="Unassembled WGS sequence"/>
</dbReference>
<evidence type="ECO:0000313" key="1">
    <source>
        <dbReference type="EMBL" id="KAJ9116360.1"/>
    </source>
</evidence>
<gene>
    <name evidence="1" type="ORF">QFC22_004801</name>
</gene>
<accession>A0ACC2WYG3</accession>
<proteinExistence type="predicted"/>
<comment type="caution">
    <text evidence="1">The sequence shown here is derived from an EMBL/GenBank/DDBJ whole genome shotgun (WGS) entry which is preliminary data.</text>
</comment>